<accession>A0A166R398</accession>
<organism evidence="9 10">
    <name type="scientific">Colletotrichum tofieldiae</name>
    <dbReference type="NCBI Taxonomy" id="708197"/>
    <lineage>
        <taxon>Eukaryota</taxon>
        <taxon>Fungi</taxon>
        <taxon>Dikarya</taxon>
        <taxon>Ascomycota</taxon>
        <taxon>Pezizomycotina</taxon>
        <taxon>Sordariomycetes</taxon>
        <taxon>Hypocreomycetidae</taxon>
        <taxon>Glomerellales</taxon>
        <taxon>Glomerellaceae</taxon>
        <taxon>Colletotrichum</taxon>
        <taxon>Colletotrichum spaethianum species complex</taxon>
    </lineage>
</organism>
<feature type="transmembrane region" description="Helical" evidence="7">
    <location>
        <begin position="185"/>
        <end position="206"/>
    </location>
</feature>
<feature type="transmembrane region" description="Helical" evidence="7">
    <location>
        <begin position="52"/>
        <end position="74"/>
    </location>
</feature>
<name>A0A166R398_9PEZI</name>
<gene>
    <name evidence="9" type="ORF">CT0861_03842</name>
</gene>
<feature type="region of interest" description="Disordered" evidence="6">
    <location>
        <begin position="283"/>
        <end position="308"/>
    </location>
</feature>
<dbReference type="InterPro" id="IPR049326">
    <property type="entry name" value="Rhodopsin_dom_fungi"/>
</dbReference>
<evidence type="ECO:0000256" key="6">
    <source>
        <dbReference type="SAM" id="MobiDB-lite"/>
    </source>
</evidence>
<keyword evidence="4 7" id="KW-0472">Membrane</keyword>
<feature type="domain" description="Rhodopsin" evidence="8">
    <location>
        <begin position="33"/>
        <end position="277"/>
    </location>
</feature>
<dbReference type="Pfam" id="PF20684">
    <property type="entry name" value="Fung_rhodopsin"/>
    <property type="match status" value="1"/>
</dbReference>
<reference evidence="9 10" key="1">
    <citation type="submission" date="2015-06" db="EMBL/GenBank/DDBJ databases">
        <title>Survival trade-offs in plant roots during colonization by closely related pathogenic and mutualistic fungi.</title>
        <authorList>
            <person name="Hacquard S."/>
            <person name="Kracher B."/>
            <person name="Hiruma K."/>
            <person name="Weinman A."/>
            <person name="Muench P."/>
            <person name="Garrido Oter R."/>
            <person name="Ver Loren van Themaat E."/>
            <person name="Dallerey J.-F."/>
            <person name="Damm U."/>
            <person name="Henrissat B."/>
            <person name="Lespinet O."/>
            <person name="Thon M."/>
            <person name="Kemen E."/>
            <person name="McHardy A.C."/>
            <person name="Schulze-Lefert P."/>
            <person name="O'Connell R.J."/>
        </authorList>
    </citation>
    <scope>NUCLEOTIDE SEQUENCE [LARGE SCALE GENOMIC DNA]</scope>
    <source>
        <strain evidence="9 10">0861</strain>
    </source>
</reference>
<evidence type="ECO:0000256" key="3">
    <source>
        <dbReference type="ARBA" id="ARBA00022989"/>
    </source>
</evidence>
<feature type="compositionally biased region" description="Polar residues" evidence="6">
    <location>
        <begin position="320"/>
        <end position="332"/>
    </location>
</feature>
<dbReference type="GO" id="GO:0016020">
    <property type="term" value="C:membrane"/>
    <property type="evidence" value="ECO:0007669"/>
    <property type="project" value="UniProtKB-SubCell"/>
</dbReference>
<evidence type="ECO:0000256" key="7">
    <source>
        <dbReference type="SAM" id="Phobius"/>
    </source>
</evidence>
<feature type="compositionally biased region" description="Basic and acidic residues" evidence="6">
    <location>
        <begin position="333"/>
        <end position="345"/>
    </location>
</feature>
<protein>
    <submittedName>
        <fullName evidence="9">Cation diffusion facilitator 1 protein</fullName>
    </submittedName>
</protein>
<dbReference type="EMBL" id="LFIV01000122">
    <property type="protein sequence ID" value="KZL68700.1"/>
    <property type="molecule type" value="Genomic_DNA"/>
</dbReference>
<sequence length="345" mass="39114">MADSPLDDILGRNPSYEREIWAWLIIGVAVVFLRFTVRISMDGLAGFKGDDYAMIATSLMYSVSFVVLDAIYHYGTNVDLTVDQIRDLSDEEVARVVHGSQFQLAAWYLYASMLWSMKGGVLLFYKRLTFDLWRNSRYLTYLTLLTILSYLTVVGTISFGCLPYHHNWGVRPLPSERCVYKTQNLLATTFLNILTDVAILSLPMLPLGKIRVPVYKRILIILLVCSGIYFITAAIMRVVVTLRSERSTLVVNLWGTRELGVGLIATNAPSLRPLFSRRFWHRHHQPPPRSPDVINSMRGSGIATGRRQRTVRHDSILGWINSTPSTLGTITESQRRQGPTDEERG</sequence>
<proteinExistence type="inferred from homology"/>
<feature type="transmembrane region" description="Helical" evidence="7">
    <location>
        <begin position="218"/>
        <end position="239"/>
    </location>
</feature>
<evidence type="ECO:0000256" key="5">
    <source>
        <dbReference type="ARBA" id="ARBA00038359"/>
    </source>
</evidence>
<feature type="transmembrane region" description="Helical" evidence="7">
    <location>
        <begin position="107"/>
        <end position="126"/>
    </location>
</feature>
<dbReference type="InterPro" id="IPR052337">
    <property type="entry name" value="SAT4-like"/>
</dbReference>
<dbReference type="STRING" id="708197.A0A166R398"/>
<dbReference type="AlphaFoldDB" id="A0A166R398"/>
<evidence type="ECO:0000259" key="8">
    <source>
        <dbReference type="Pfam" id="PF20684"/>
    </source>
</evidence>
<keyword evidence="10" id="KW-1185">Reference proteome</keyword>
<keyword evidence="3 7" id="KW-1133">Transmembrane helix</keyword>
<comment type="caution">
    <text evidence="9">The sequence shown here is derived from an EMBL/GenBank/DDBJ whole genome shotgun (WGS) entry which is preliminary data.</text>
</comment>
<evidence type="ECO:0000256" key="4">
    <source>
        <dbReference type="ARBA" id="ARBA00023136"/>
    </source>
</evidence>
<keyword evidence="2 7" id="KW-0812">Transmembrane</keyword>
<evidence type="ECO:0000313" key="9">
    <source>
        <dbReference type="EMBL" id="KZL68700.1"/>
    </source>
</evidence>
<feature type="region of interest" description="Disordered" evidence="6">
    <location>
        <begin position="320"/>
        <end position="345"/>
    </location>
</feature>
<comment type="similarity">
    <text evidence="5">Belongs to the SAT4 family.</text>
</comment>
<comment type="subcellular location">
    <subcellularLocation>
        <location evidence="1">Membrane</location>
        <topology evidence="1">Multi-pass membrane protein</topology>
    </subcellularLocation>
</comment>
<evidence type="ECO:0000256" key="2">
    <source>
        <dbReference type="ARBA" id="ARBA00022692"/>
    </source>
</evidence>
<feature type="transmembrane region" description="Helical" evidence="7">
    <location>
        <begin position="138"/>
        <end position="165"/>
    </location>
</feature>
<dbReference type="PANTHER" id="PTHR33048:SF47">
    <property type="entry name" value="INTEGRAL MEMBRANE PROTEIN-RELATED"/>
    <property type="match status" value="1"/>
</dbReference>
<dbReference type="PANTHER" id="PTHR33048">
    <property type="entry name" value="PTH11-LIKE INTEGRAL MEMBRANE PROTEIN (AFU_ORTHOLOGUE AFUA_5G11245)"/>
    <property type="match status" value="1"/>
</dbReference>
<evidence type="ECO:0000313" key="10">
    <source>
        <dbReference type="Proteomes" id="UP000076552"/>
    </source>
</evidence>
<feature type="transmembrane region" description="Helical" evidence="7">
    <location>
        <begin position="20"/>
        <end position="40"/>
    </location>
</feature>
<dbReference type="Proteomes" id="UP000076552">
    <property type="component" value="Unassembled WGS sequence"/>
</dbReference>
<evidence type="ECO:0000256" key="1">
    <source>
        <dbReference type="ARBA" id="ARBA00004141"/>
    </source>
</evidence>